<name>A0A391P475_9EUKA</name>
<accession>A0A391P475</accession>
<dbReference type="InterPro" id="IPR011009">
    <property type="entry name" value="Kinase-like_dom_sf"/>
</dbReference>
<comment type="caution">
    <text evidence="1">The sequence shown here is derived from an EMBL/GenBank/DDBJ whole genome shotgun (WGS) entry which is preliminary data.</text>
</comment>
<keyword evidence="2" id="KW-1185">Reference proteome</keyword>
<gene>
    <name evidence="1" type="ORF">KIPB_015671</name>
</gene>
<evidence type="ECO:0008006" key="3">
    <source>
        <dbReference type="Google" id="ProtNLM"/>
    </source>
</evidence>
<evidence type="ECO:0000313" key="2">
    <source>
        <dbReference type="Proteomes" id="UP000265618"/>
    </source>
</evidence>
<dbReference type="SUPFAM" id="SSF56112">
    <property type="entry name" value="Protein kinase-like (PK-like)"/>
    <property type="match status" value="1"/>
</dbReference>
<feature type="non-terminal residue" evidence="1">
    <location>
        <position position="27"/>
    </location>
</feature>
<protein>
    <recommendedName>
        <fullName evidence="3">Protein kinase domain-containing protein</fullName>
    </recommendedName>
</protein>
<proteinExistence type="predicted"/>
<dbReference type="Gene3D" id="3.30.200.20">
    <property type="entry name" value="Phosphorylase Kinase, domain 1"/>
    <property type="match status" value="1"/>
</dbReference>
<reference evidence="1 2" key="1">
    <citation type="journal article" date="2018" name="PLoS ONE">
        <title>The draft genome of Kipferlia bialata reveals reductive genome evolution in fornicate parasites.</title>
        <authorList>
            <person name="Tanifuji G."/>
            <person name="Takabayashi S."/>
            <person name="Kume K."/>
            <person name="Takagi M."/>
            <person name="Nakayama T."/>
            <person name="Kamikawa R."/>
            <person name="Inagaki Y."/>
            <person name="Hashimoto T."/>
        </authorList>
    </citation>
    <scope>NUCLEOTIDE SEQUENCE [LARGE SCALE GENOMIC DNA]</scope>
    <source>
        <strain evidence="1">NY0173</strain>
    </source>
</reference>
<organism evidence="1 2">
    <name type="scientific">Kipferlia bialata</name>
    <dbReference type="NCBI Taxonomy" id="797122"/>
    <lineage>
        <taxon>Eukaryota</taxon>
        <taxon>Metamonada</taxon>
        <taxon>Carpediemonas-like organisms</taxon>
        <taxon>Kipferlia</taxon>
    </lineage>
</organism>
<dbReference type="Proteomes" id="UP000265618">
    <property type="component" value="Unassembled WGS sequence"/>
</dbReference>
<dbReference type="AlphaFoldDB" id="A0A391P475"/>
<evidence type="ECO:0000313" key="1">
    <source>
        <dbReference type="EMBL" id="GCA64889.1"/>
    </source>
</evidence>
<sequence>MDGDDTVPDDYEVLEQVGKGSFGRVYK</sequence>
<dbReference type="EMBL" id="BDIP01008962">
    <property type="protein sequence ID" value="GCA64889.1"/>
    <property type="molecule type" value="Genomic_DNA"/>
</dbReference>